<evidence type="ECO:0000313" key="4">
    <source>
        <dbReference type="Proteomes" id="UP000009046"/>
    </source>
</evidence>
<sequence length="70" mass="8252">MFLTVVVSSNFFRSFIVFFCLFRLFREEHSTYQPVVLFKHGVDSDRRSHGNGKQRQNGQIHEIQSGNVEF</sequence>
<dbReference type="InParanoid" id="E0V9Q1"/>
<gene>
    <name evidence="3" type="primary">8233786</name>
    <name evidence="2" type="ORF">Phum_PHUM017940</name>
</gene>
<accession>E0V9Q1</accession>
<dbReference type="CTD" id="8233786"/>
<reference evidence="3" key="3">
    <citation type="submission" date="2021-02" db="UniProtKB">
        <authorList>
            <consortium name="EnsemblMetazoa"/>
        </authorList>
    </citation>
    <scope>IDENTIFICATION</scope>
    <source>
        <strain evidence="3">USDA</strain>
    </source>
</reference>
<dbReference type="Proteomes" id="UP000009046">
    <property type="component" value="Unassembled WGS sequence"/>
</dbReference>
<dbReference type="KEGG" id="phu:Phum_PHUM017940"/>
<protein>
    <submittedName>
        <fullName evidence="2 3">Uncharacterized protein</fullName>
    </submittedName>
</protein>
<name>E0V9Q1_PEDHC</name>
<evidence type="ECO:0000256" key="1">
    <source>
        <dbReference type="SAM" id="MobiDB-lite"/>
    </source>
</evidence>
<evidence type="ECO:0000313" key="2">
    <source>
        <dbReference type="EMBL" id="EEB10086.1"/>
    </source>
</evidence>
<proteinExistence type="predicted"/>
<organism>
    <name type="scientific">Pediculus humanus subsp. corporis</name>
    <name type="common">Body louse</name>
    <dbReference type="NCBI Taxonomy" id="121224"/>
    <lineage>
        <taxon>Eukaryota</taxon>
        <taxon>Metazoa</taxon>
        <taxon>Ecdysozoa</taxon>
        <taxon>Arthropoda</taxon>
        <taxon>Hexapoda</taxon>
        <taxon>Insecta</taxon>
        <taxon>Pterygota</taxon>
        <taxon>Neoptera</taxon>
        <taxon>Paraneoptera</taxon>
        <taxon>Psocodea</taxon>
        <taxon>Troctomorpha</taxon>
        <taxon>Phthiraptera</taxon>
        <taxon>Anoplura</taxon>
        <taxon>Pediculidae</taxon>
        <taxon>Pediculus</taxon>
    </lineage>
</organism>
<dbReference type="RefSeq" id="XP_002422824.1">
    <property type="nucleotide sequence ID" value="XM_002422779.1"/>
</dbReference>
<feature type="region of interest" description="Disordered" evidence="1">
    <location>
        <begin position="43"/>
        <end position="70"/>
    </location>
</feature>
<evidence type="ECO:0000313" key="3">
    <source>
        <dbReference type="EnsemblMetazoa" id="PHUM017940-PA"/>
    </source>
</evidence>
<dbReference type="VEuPathDB" id="VectorBase:PHUM017940"/>
<dbReference type="AlphaFoldDB" id="E0V9Q1"/>
<dbReference type="EMBL" id="AAZO01000215">
    <property type="status" value="NOT_ANNOTATED_CDS"/>
    <property type="molecule type" value="Genomic_DNA"/>
</dbReference>
<reference evidence="2" key="1">
    <citation type="submission" date="2007-04" db="EMBL/GenBank/DDBJ databases">
        <title>Annotation of Pediculus humanus corporis strain USDA.</title>
        <authorList>
            <person name="Kirkness E."/>
            <person name="Hannick L."/>
            <person name="Hass B."/>
            <person name="Bruggner R."/>
            <person name="Lawson D."/>
            <person name="Bidwell S."/>
            <person name="Joardar V."/>
            <person name="Caler E."/>
            <person name="Walenz B."/>
            <person name="Inman J."/>
            <person name="Schobel S."/>
            <person name="Galinsky K."/>
            <person name="Amedeo P."/>
            <person name="Strausberg R."/>
        </authorList>
    </citation>
    <scope>NUCLEOTIDE SEQUENCE</scope>
    <source>
        <strain evidence="2">USDA</strain>
    </source>
</reference>
<dbReference type="GeneID" id="8233786"/>
<feature type="compositionally biased region" description="Polar residues" evidence="1">
    <location>
        <begin position="51"/>
        <end position="70"/>
    </location>
</feature>
<keyword evidence="4" id="KW-1185">Reference proteome</keyword>
<dbReference type="EnsemblMetazoa" id="PHUM017940-RA">
    <property type="protein sequence ID" value="PHUM017940-PA"/>
    <property type="gene ID" value="PHUM017940"/>
</dbReference>
<dbReference type="HOGENOM" id="CLU_2760853_0_0_1"/>
<dbReference type="EMBL" id="DS234995">
    <property type="protein sequence ID" value="EEB10086.1"/>
    <property type="molecule type" value="Genomic_DNA"/>
</dbReference>
<reference evidence="2" key="2">
    <citation type="submission" date="2007-04" db="EMBL/GenBank/DDBJ databases">
        <title>The genome of the human body louse.</title>
        <authorList>
            <consortium name="The Human Body Louse Genome Consortium"/>
            <person name="Kirkness E."/>
            <person name="Walenz B."/>
            <person name="Hass B."/>
            <person name="Bruggner R."/>
            <person name="Strausberg R."/>
        </authorList>
    </citation>
    <scope>NUCLEOTIDE SEQUENCE</scope>
    <source>
        <strain evidence="2">USDA</strain>
    </source>
</reference>